<dbReference type="InterPro" id="IPR008979">
    <property type="entry name" value="Galactose-bd-like_sf"/>
</dbReference>
<dbReference type="InterPro" id="IPR008964">
    <property type="entry name" value="Invasin/intimin_cell_adhesion"/>
</dbReference>
<gene>
    <name evidence="4" type="ORF">CLSA_c32940</name>
</gene>
<sequence length="423" mass="45388">MKNYFKKFSIMSLFIFLFLCAIGICNSNKAFAEEYLITPTNMTDSSSPSPFRADASSIDYRYKVQPWEAFNGTSVDAYDTWLSQSGESSNVWLSIDIGTRKIPSSYSFSTWNDSEMTAAPKDWNFEGSNDGVNWTILDKRINISGWNRGEEKKFNISNNSSSYSRFRINVLQNNGRSDVAIDNFKIYSDSSYDLEKNLSLNKYTDNLQVGQTDNLVVTTIPAAIDVTWKSSDSLIATVDSNGKVTGIKEGQAAITATTADGAIATCTVTVTNKSGTSGGNTTPTNPTDNTGGTSTGTDETSTIVNIAHAKGDNTNNAGGEVSIIFHGTADTTLSVVKTADVKDVWVGDKFTYTIVVTNTGSKTAKAVVVNDNAPNHIQFIPGGITTTQGTVDSTSTPSNIVVNVGDIPPSGTVTIKVPVTVVL</sequence>
<dbReference type="Pfam" id="PF01345">
    <property type="entry name" value="DUF11"/>
    <property type="match status" value="1"/>
</dbReference>
<feature type="chain" id="PRO_5004662667" evidence="2">
    <location>
        <begin position="33"/>
        <end position="423"/>
    </location>
</feature>
<dbReference type="SUPFAM" id="SSF49785">
    <property type="entry name" value="Galactose-binding domain-like"/>
    <property type="match status" value="1"/>
</dbReference>
<feature type="region of interest" description="Disordered" evidence="1">
    <location>
        <begin position="272"/>
        <end position="299"/>
    </location>
</feature>
<reference evidence="4 5" key="1">
    <citation type="journal article" date="2013" name="Genome Announc.">
        <title>Complete Genome Sequence of the Solvent Producer Clostridium saccharobutylicum NCP262 (DSM 13864).</title>
        <authorList>
            <person name="Poehlein A."/>
            <person name="Hartwich K."/>
            <person name="Krabben P."/>
            <person name="Ehrenreich A."/>
            <person name="Liebl W."/>
            <person name="Durre P."/>
            <person name="Gottschalk G."/>
            <person name="Daniel R."/>
        </authorList>
    </citation>
    <scope>NUCLEOTIDE SEQUENCE [LARGE SCALE GENOMIC DNA]</scope>
    <source>
        <strain evidence="4">DSM 13864</strain>
    </source>
</reference>
<dbReference type="InterPro" id="IPR047589">
    <property type="entry name" value="DUF11_rpt"/>
</dbReference>
<dbReference type="AlphaFoldDB" id="U5MUP3"/>
<feature type="signal peptide" evidence="2">
    <location>
        <begin position="1"/>
        <end position="32"/>
    </location>
</feature>
<evidence type="ECO:0000313" key="5">
    <source>
        <dbReference type="Proteomes" id="UP000017118"/>
    </source>
</evidence>
<dbReference type="PATRIC" id="fig|1345695.3.peg.3274"/>
<evidence type="ECO:0000259" key="3">
    <source>
        <dbReference type="SMART" id="SM00635"/>
    </source>
</evidence>
<feature type="domain" description="BIG2" evidence="3">
    <location>
        <begin position="194"/>
        <end position="267"/>
    </location>
</feature>
<protein>
    <submittedName>
        <fullName evidence="4">Discoidin/Ig-like domain protein</fullName>
    </submittedName>
</protein>
<accession>U5MUP3</accession>
<keyword evidence="2" id="KW-0732">Signal</keyword>
<dbReference type="Gene3D" id="2.60.120.260">
    <property type="entry name" value="Galactose-binding domain-like"/>
    <property type="match status" value="1"/>
</dbReference>
<dbReference type="KEGG" id="csb:CLSA_c32940"/>
<dbReference type="Gene3D" id="2.60.40.1080">
    <property type="match status" value="1"/>
</dbReference>
<dbReference type="NCBIfam" id="TIGR01451">
    <property type="entry name" value="B_ant_repeat"/>
    <property type="match status" value="1"/>
</dbReference>
<dbReference type="eggNOG" id="COG3291">
    <property type="taxonomic scope" value="Bacteria"/>
</dbReference>
<dbReference type="Proteomes" id="UP000017118">
    <property type="component" value="Chromosome"/>
</dbReference>
<keyword evidence="5" id="KW-1185">Reference proteome</keyword>
<dbReference type="EMBL" id="CP006721">
    <property type="protein sequence ID" value="AGX44258.1"/>
    <property type="molecule type" value="Genomic_DNA"/>
</dbReference>
<dbReference type="InterPro" id="IPR001434">
    <property type="entry name" value="OmcB-like_DUF11"/>
</dbReference>
<organism evidence="4 5">
    <name type="scientific">Clostridium saccharobutylicum DSM 13864</name>
    <dbReference type="NCBI Taxonomy" id="1345695"/>
    <lineage>
        <taxon>Bacteria</taxon>
        <taxon>Bacillati</taxon>
        <taxon>Bacillota</taxon>
        <taxon>Clostridia</taxon>
        <taxon>Eubacteriales</taxon>
        <taxon>Clostridiaceae</taxon>
        <taxon>Clostridium</taxon>
    </lineage>
</organism>
<dbReference type="SMART" id="SM00635">
    <property type="entry name" value="BID_2"/>
    <property type="match status" value="1"/>
</dbReference>
<evidence type="ECO:0000256" key="2">
    <source>
        <dbReference type="SAM" id="SignalP"/>
    </source>
</evidence>
<dbReference type="SUPFAM" id="SSF49373">
    <property type="entry name" value="Invasin/intimin cell-adhesion fragments"/>
    <property type="match status" value="1"/>
</dbReference>
<dbReference type="Pfam" id="PF02368">
    <property type="entry name" value="Big_2"/>
    <property type="match status" value="1"/>
</dbReference>
<dbReference type="OrthoDB" id="1904473at2"/>
<dbReference type="InterPro" id="IPR003343">
    <property type="entry name" value="Big_2"/>
</dbReference>
<dbReference type="RefSeq" id="WP_022747399.1">
    <property type="nucleotide sequence ID" value="NC_022571.1"/>
</dbReference>
<evidence type="ECO:0000256" key="1">
    <source>
        <dbReference type="SAM" id="MobiDB-lite"/>
    </source>
</evidence>
<evidence type="ECO:0000313" key="4">
    <source>
        <dbReference type="EMBL" id="AGX44258.1"/>
    </source>
</evidence>
<proteinExistence type="predicted"/>
<dbReference type="GeneID" id="55475639"/>
<dbReference type="HOGENOM" id="CLU_041399_2_0_9"/>
<dbReference type="Gene3D" id="2.60.40.1170">
    <property type="entry name" value="Mu homology domain, subdomain B"/>
    <property type="match status" value="1"/>
</dbReference>
<dbReference type="eggNOG" id="COG5492">
    <property type="taxonomic scope" value="Bacteria"/>
</dbReference>
<name>U5MUP3_CLOSA</name>